<dbReference type="RefSeq" id="WP_181059090.1">
    <property type="nucleotide sequence ID" value="NZ_JACDTY010000008.1"/>
</dbReference>
<dbReference type="AlphaFoldDB" id="A0A838B8E9"/>
<proteinExistence type="predicted"/>
<evidence type="ECO:0000256" key="1">
    <source>
        <dbReference type="SAM" id="Phobius"/>
    </source>
</evidence>
<protein>
    <submittedName>
        <fullName evidence="2">Uncharacterized protein</fullName>
    </submittedName>
</protein>
<keyword evidence="1" id="KW-0472">Membrane</keyword>
<dbReference type="EMBL" id="JACDTY010000008">
    <property type="protein sequence ID" value="MBA1142251.1"/>
    <property type="molecule type" value="Genomic_DNA"/>
</dbReference>
<name>A0A838B8E9_9HYPH</name>
<dbReference type="Proteomes" id="UP000558284">
    <property type="component" value="Unassembled WGS sequence"/>
</dbReference>
<keyword evidence="1" id="KW-0812">Transmembrane</keyword>
<sequence length="68" mass="7429">MNWHDRRPGDIKGILLMVAIFAAVAFVLALFPGLGKNTNFGFGPEWQCAPMAKGDPICVRLIAKDEAK</sequence>
<evidence type="ECO:0000313" key="2">
    <source>
        <dbReference type="EMBL" id="MBA1142251.1"/>
    </source>
</evidence>
<keyword evidence="3" id="KW-1185">Reference proteome</keyword>
<comment type="caution">
    <text evidence="2">The sequence shown here is derived from an EMBL/GenBank/DDBJ whole genome shotgun (WGS) entry which is preliminary data.</text>
</comment>
<gene>
    <name evidence="2" type="ORF">H0241_18535</name>
</gene>
<feature type="transmembrane region" description="Helical" evidence="1">
    <location>
        <begin position="12"/>
        <end position="34"/>
    </location>
</feature>
<evidence type="ECO:0000313" key="3">
    <source>
        <dbReference type="Proteomes" id="UP000558284"/>
    </source>
</evidence>
<organism evidence="2 3">
    <name type="scientific">Mesorhizobium neociceri</name>
    <dbReference type="NCBI Taxonomy" id="1307853"/>
    <lineage>
        <taxon>Bacteria</taxon>
        <taxon>Pseudomonadati</taxon>
        <taxon>Pseudomonadota</taxon>
        <taxon>Alphaproteobacteria</taxon>
        <taxon>Hyphomicrobiales</taxon>
        <taxon>Phyllobacteriaceae</taxon>
        <taxon>Mesorhizobium</taxon>
    </lineage>
</organism>
<reference evidence="2 3" key="1">
    <citation type="submission" date="2020-07" db="EMBL/GenBank/DDBJ databases">
        <title>Definition of the novel symbiovar canariense within Mesorhizobium novociceri, a new species of genus Mesorhizobium nodulating Cicer canariense in the Caldera de Taburiente National Park (La Palma, Canary Islands).</title>
        <authorList>
            <person name="Leon-Barrios M."/>
            <person name="Perez-Yepez J."/>
            <person name="Flores-Felix J.D."/>
            <person name="Ramirez-Baena M.H."/>
            <person name="Pulido-Suarez L."/>
            <person name="Igual J.M."/>
            <person name="Velazquez E."/>
            <person name="Peix A."/>
        </authorList>
    </citation>
    <scope>NUCLEOTIDE SEQUENCE [LARGE SCALE GENOMIC DNA]</scope>
    <source>
        <strain evidence="2 3">CCANP35</strain>
    </source>
</reference>
<keyword evidence="1" id="KW-1133">Transmembrane helix</keyword>
<accession>A0A838B8E9</accession>